<name>A0A2P2P5V2_RHIMU</name>
<organism evidence="1">
    <name type="scientific">Rhizophora mucronata</name>
    <name type="common">Asiatic mangrove</name>
    <dbReference type="NCBI Taxonomy" id="61149"/>
    <lineage>
        <taxon>Eukaryota</taxon>
        <taxon>Viridiplantae</taxon>
        <taxon>Streptophyta</taxon>
        <taxon>Embryophyta</taxon>
        <taxon>Tracheophyta</taxon>
        <taxon>Spermatophyta</taxon>
        <taxon>Magnoliopsida</taxon>
        <taxon>eudicotyledons</taxon>
        <taxon>Gunneridae</taxon>
        <taxon>Pentapetalae</taxon>
        <taxon>rosids</taxon>
        <taxon>fabids</taxon>
        <taxon>Malpighiales</taxon>
        <taxon>Rhizophoraceae</taxon>
        <taxon>Rhizophora</taxon>
    </lineage>
</organism>
<dbReference type="EMBL" id="GGEC01069662">
    <property type="protein sequence ID" value="MBX50146.1"/>
    <property type="molecule type" value="Transcribed_RNA"/>
</dbReference>
<proteinExistence type="predicted"/>
<sequence>MVWRNGLEPFKATRVKLTITKYVTLLHGIVEHN</sequence>
<reference evidence="1" key="1">
    <citation type="submission" date="2018-02" db="EMBL/GenBank/DDBJ databases">
        <title>Rhizophora mucronata_Transcriptome.</title>
        <authorList>
            <person name="Meera S.P."/>
            <person name="Sreeshan A."/>
            <person name="Augustine A."/>
        </authorList>
    </citation>
    <scope>NUCLEOTIDE SEQUENCE</scope>
    <source>
        <tissue evidence="1">Leaf</tissue>
    </source>
</reference>
<protein>
    <submittedName>
        <fullName evidence="1">Uncharacterized protein</fullName>
    </submittedName>
</protein>
<dbReference type="AlphaFoldDB" id="A0A2P2P5V2"/>
<evidence type="ECO:0000313" key="1">
    <source>
        <dbReference type="EMBL" id="MBX50146.1"/>
    </source>
</evidence>
<accession>A0A2P2P5V2</accession>